<dbReference type="AlphaFoldDB" id="A0A9P5N5Y3"/>
<accession>A0A9P5N5Y3</accession>
<evidence type="ECO:0008006" key="3">
    <source>
        <dbReference type="Google" id="ProtNLM"/>
    </source>
</evidence>
<name>A0A9P5N5Y3_9AGAM</name>
<evidence type="ECO:0000313" key="2">
    <source>
        <dbReference type="Proteomes" id="UP000759537"/>
    </source>
</evidence>
<reference evidence="1" key="1">
    <citation type="submission" date="2019-10" db="EMBL/GenBank/DDBJ databases">
        <authorList>
            <consortium name="DOE Joint Genome Institute"/>
            <person name="Kuo A."/>
            <person name="Miyauchi S."/>
            <person name="Kiss E."/>
            <person name="Drula E."/>
            <person name="Kohler A."/>
            <person name="Sanchez-Garcia M."/>
            <person name="Andreopoulos B."/>
            <person name="Barry K.W."/>
            <person name="Bonito G."/>
            <person name="Buee M."/>
            <person name="Carver A."/>
            <person name="Chen C."/>
            <person name="Cichocki N."/>
            <person name="Clum A."/>
            <person name="Culley D."/>
            <person name="Crous P.W."/>
            <person name="Fauchery L."/>
            <person name="Girlanda M."/>
            <person name="Hayes R."/>
            <person name="Keri Z."/>
            <person name="LaButti K."/>
            <person name="Lipzen A."/>
            <person name="Lombard V."/>
            <person name="Magnuson J."/>
            <person name="Maillard F."/>
            <person name="Morin E."/>
            <person name="Murat C."/>
            <person name="Nolan M."/>
            <person name="Ohm R."/>
            <person name="Pangilinan J."/>
            <person name="Pereira M."/>
            <person name="Perotto S."/>
            <person name="Peter M."/>
            <person name="Riley R."/>
            <person name="Sitrit Y."/>
            <person name="Stielow B."/>
            <person name="Szollosi G."/>
            <person name="Zifcakova L."/>
            <person name="Stursova M."/>
            <person name="Spatafora J.W."/>
            <person name="Tedersoo L."/>
            <person name="Vaario L.-M."/>
            <person name="Yamada A."/>
            <person name="Yan M."/>
            <person name="Wang P."/>
            <person name="Xu J."/>
            <person name="Bruns T."/>
            <person name="Baldrian P."/>
            <person name="Vilgalys R."/>
            <person name="Henrissat B."/>
            <person name="Grigoriev I.V."/>
            <person name="Hibbett D."/>
            <person name="Nagy L.G."/>
            <person name="Martin F.M."/>
        </authorList>
    </citation>
    <scope>NUCLEOTIDE SEQUENCE</scope>
    <source>
        <strain evidence="1">Prilba</strain>
    </source>
</reference>
<dbReference type="EMBL" id="WHVB01000001">
    <property type="protein sequence ID" value="KAF8487095.1"/>
    <property type="molecule type" value="Genomic_DNA"/>
</dbReference>
<protein>
    <recommendedName>
        <fullName evidence="3">Helitron helicase-like domain-containing protein</fullName>
    </recommendedName>
</protein>
<proteinExistence type="predicted"/>
<dbReference type="Proteomes" id="UP000759537">
    <property type="component" value="Unassembled WGS sequence"/>
</dbReference>
<dbReference type="PANTHER" id="PTHR45786:SF74">
    <property type="entry name" value="ATP-DEPENDENT DNA HELICASE"/>
    <property type="match status" value="1"/>
</dbReference>
<evidence type="ECO:0000313" key="1">
    <source>
        <dbReference type="EMBL" id="KAF8487095.1"/>
    </source>
</evidence>
<organism evidence="1 2">
    <name type="scientific">Russula ochroleuca</name>
    <dbReference type="NCBI Taxonomy" id="152965"/>
    <lineage>
        <taxon>Eukaryota</taxon>
        <taxon>Fungi</taxon>
        <taxon>Dikarya</taxon>
        <taxon>Basidiomycota</taxon>
        <taxon>Agaricomycotina</taxon>
        <taxon>Agaricomycetes</taxon>
        <taxon>Russulales</taxon>
        <taxon>Russulaceae</taxon>
        <taxon>Russula</taxon>
    </lineage>
</organism>
<gene>
    <name evidence="1" type="ORF">DFH94DRAFT_791182</name>
</gene>
<dbReference type="OrthoDB" id="2272314at2759"/>
<sequence length="201" mass="22429">MTILPTLQQPPATLCSLFTAEDAQAKEFRGNIREYNSALSFTSLGVKLDRAMLRGGGPYVFRLHGVMYHLSGSLLPEPGNIPIYPQLYIVDPRSALAHHMKSNPLHCTDTMELLQNLLNANHRYVAIYKQAHEILTEYPDADNTSIRLQVGPSQDCRHYNLPTADKVAVIIPGDGEQATDGRDIVLRNRQGHHLLPLLLAR</sequence>
<dbReference type="PANTHER" id="PTHR45786">
    <property type="entry name" value="DNA BINDING PROTEIN-LIKE"/>
    <property type="match status" value="1"/>
</dbReference>
<comment type="caution">
    <text evidence="1">The sequence shown here is derived from an EMBL/GenBank/DDBJ whole genome shotgun (WGS) entry which is preliminary data.</text>
</comment>
<keyword evidence="2" id="KW-1185">Reference proteome</keyword>
<reference evidence="1" key="2">
    <citation type="journal article" date="2020" name="Nat. Commun.">
        <title>Large-scale genome sequencing of mycorrhizal fungi provides insights into the early evolution of symbiotic traits.</title>
        <authorList>
            <person name="Miyauchi S."/>
            <person name="Kiss E."/>
            <person name="Kuo A."/>
            <person name="Drula E."/>
            <person name="Kohler A."/>
            <person name="Sanchez-Garcia M."/>
            <person name="Morin E."/>
            <person name="Andreopoulos B."/>
            <person name="Barry K.W."/>
            <person name="Bonito G."/>
            <person name="Buee M."/>
            <person name="Carver A."/>
            <person name="Chen C."/>
            <person name="Cichocki N."/>
            <person name="Clum A."/>
            <person name="Culley D."/>
            <person name="Crous P.W."/>
            <person name="Fauchery L."/>
            <person name="Girlanda M."/>
            <person name="Hayes R.D."/>
            <person name="Keri Z."/>
            <person name="LaButti K."/>
            <person name="Lipzen A."/>
            <person name="Lombard V."/>
            <person name="Magnuson J."/>
            <person name="Maillard F."/>
            <person name="Murat C."/>
            <person name="Nolan M."/>
            <person name="Ohm R.A."/>
            <person name="Pangilinan J."/>
            <person name="Pereira M.F."/>
            <person name="Perotto S."/>
            <person name="Peter M."/>
            <person name="Pfister S."/>
            <person name="Riley R."/>
            <person name="Sitrit Y."/>
            <person name="Stielow J.B."/>
            <person name="Szollosi G."/>
            <person name="Zifcakova L."/>
            <person name="Stursova M."/>
            <person name="Spatafora J.W."/>
            <person name="Tedersoo L."/>
            <person name="Vaario L.M."/>
            <person name="Yamada A."/>
            <person name="Yan M."/>
            <person name="Wang P."/>
            <person name="Xu J."/>
            <person name="Bruns T."/>
            <person name="Baldrian P."/>
            <person name="Vilgalys R."/>
            <person name="Dunand C."/>
            <person name="Henrissat B."/>
            <person name="Grigoriev I.V."/>
            <person name="Hibbett D."/>
            <person name="Nagy L.G."/>
            <person name="Martin F.M."/>
        </authorList>
    </citation>
    <scope>NUCLEOTIDE SEQUENCE</scope>
    <source>
        <strain evidence="1">Prilba</strain>
    </source>
</reference>